<evidence type="ECO:0000313" key="1">
    <source>
        <dbReference type="EMBL" id="MPM25435.1"/>
    </source>
</evidence>
<comment type="caution">
    <text evidence="1">The sequence shown here is derived from an EMBL/GenBank/DDBJ whole genome shotgun (WGS) entry which is preliminary data.</text>
</comment>
<organism evidence="1">
    <name type="scientific">bioreactor metagenome</name>
    <dbReference type="NCBI Taxonomy" id="1076179"/>
    <lineage>
        <taxon>unclassified sequences</taxon>
        <taxon>metagenomes</taxon>
        <taxon>ecological metagenomes</taxon>
    </lineage>
</organism>
<reference evidence="1" key="1">
    <citation type="submission" date="2019-08" db="EMBL/GenBank/DDBJ databases">
        <authorList>
            <person name="Kucharzyk K."/>
            <person name="Murdoch R.W."/>
            <person name="Higgins S."/>
            <person name="Loffler F."/>
        </authorList>
    </citation>
    <scope>NUCLEOTIDE SEQUENCE</scope>
</reference>
<sequence length="88" mass="9523">MSKESALTFSENSALFSEIGAYTALNLKRAPATLNEVLLSPSLPSFNETAPVSDEILFPEYSTSFIFADIFTLRFLGIITTPVGADTL</sequence>
<accession>A0A644YA69</accession>
<name>A0A644YA69_9ZZZZ</name>
<gene>
    <name evidence="1" type="ORF">SDC9_71929</name>
</gene>
<protein>
    <submittedName>
        <fullName evidence="1">Uncharacterized protein</fullName>
    </submittedName>
</protein>
<dbReference type="EMBL" id="VSSQ01004497">
    <property type="protein sequence ID" value="MPM25435.1"/>
    <property type="molecule type" value="Genomic_DNA"/>
</dbReference>
<dbReference type="AlphaFoldDB" id="A0A644YA69"/>
<proteinExistence type="predicted"/>